<dbReference type="AlphaFoldDB" id="A0A1R0GTI2"/>
<proteinExistence type="predicted"/>
<sequence>MDVWKMCQRALALIPSTTTSTATATATTITVPNTTNTTDPLDSANEGLMSLYLLVGRTVLANALFYCEQSRVSKLIPHRAEIKSPREFLFRVLADTDPGVVYCLPPKFQCNCPFSSAGAQLCSTNSTVDDTGVDGKVLKHHSRPAKYTTLATGPTPPSTSRNGTVR</sequence>
<evidence type="ECO:0000256" key="1">
    <source>
        <dbReference type="SAM" id="MobiDB-lite"/>
    </source>
</evidence>
<dbReference type="Proteomes" id="UP000187455">
    <property type="component" value="Unassembled WGS sequence"/>
</dbReference>
<comment type="caution">
    <text evidence="2">The sequence shown here is derived from an EMBL/GenBank/DDBJ whole genome shotgun (WGS) entry which is preliminary data.</text>
</comment>
<dbReference type="OrthoDB" id="10391217at2759"/>
<accession>A0A1R0GTI2</accession>
<organism evidence="2 3">
    <name type="scientific">Smittium mucronatum</name>
    <dbReference type="NCBI Taxonomy" id="133383"/>
    <lineage>
        <taxon>Eukaryota</taxon>
        <taxon>Fungi</taxon>
        <taxon>Fungi incertae sedis</taxon>
        <taxon>Zoopagomycota</taxon>
        <taxon>Kickxellomycotina</taxon>
        <taxon>Harpellomycetes</taxon>
        <taxon>Harpellales</taxon>
        <taxon>Legeriomycetaceae</taxon>
        <taxon>Smittium</taxon>
    </lineage>
</organism>
<reference evidence="2 3" key="1">
    <citation type="journal article" date="2016" name="Mol. Biol. Evol.">
        <title>Genome-Wide Survey of Gut Fungi (Harpellales) Reveals the First Horizontally Transferred Ubiquitin Gene from a Mosquito Host.</title>
        <authorList>
            <person name="Wang Y."/>
            <person name="White M.M."/>
            <person name="Kvist S."/>
            <person name="Moncalvo J.M."/>
        </authorList>
    </citation>
    <scope>NUCLEOTIDE SEQUENCE [LARGE SCALE GENOMIC DNA]</scope>
    <source>
        <strain evidence="2 3">ALG-7-W6</strain>
    </source>
</reference>
<feature type="region of interest" description="Disordered" evidence="1">
    <location>
        <begin position="145"/>
        <end position="166"/>
    </location>
</feature>
<evidence type="ECO:0000313" key="3">
    <source>
        <dbReference type="Proteomes" id="UP000187455"/>
    </source>
</evidence>
<protein>
    <submittedName>
        <fullName evidence="2">Uncharacterized protein</fullName>
    </submittedName>
</protein>
<name>A0A1R0GTI2_9FUNG</name>
<dbReference type="EMBL" id="LSSL01003689">
    <property type="protein sequence ID" value="OLY80189.1"/>
    <property type="molecule type" value="Genomic_DNA"/>
</dbReference>
<gene>
    <name evidence="2" type="ORF">AYI68_g5718</name>
</gene>
<keyword evidence="3" id="KW-1185">Reference proteome</keyword>
<evidence type="ECO:0000313" key="2">
    <source>
        <dbReference type="EMBL" id="OLY80189.1"/>
    </source>
</evidence>